<proteinExistence type="predicted"/>
<feature type="region of interest" description="Disordered" evidence="1">
    <location>
        <begin position="302"/>
        <end position="341"/>
    </location>
</feature>
<evidence type="ECO:0000259" key="2">
    <source>
        <dbReference type="Pfam" id="PF10354"/>
    </source>
</evidence>
<dbReference type="InterPro" id="IPR019446">
    <property type="entry name" value="BMT5-like"/>
</dbReference>
<dbReference type="RefSeq" id="XP_008870068.1">
    <property type="nucleotide sequence ID" value="XM_008871846.1"/>
</dbReference>
<feature type="domain" description="25S rRNA (uridine-N(3))-methyltransferase BMT5-like" evidence="2">
    <location>
        <begin position="94"/>
        <end position="211"/>
    </location>
</feature>
<evidence type="ECO:0000256" key="1">
    <source>
        <dbReference type="SAM" id="MobiDB-lite"/>
    </source>
</evidence>
<dbReference type="Pfam" id="PF10354">
    <property type="entry name" value="BMT5-like"/>
    <property type="match status" value="1"/>
</dbReference>
<dbReference type="AlphaFoldDB" id="A0A024U4B2"/>
<gene>
    <name evidence="3" type="ORF">H310_06696</name>
</gene>
<sequence>MTMATRDLEQLYVATKTLECARKKCVPCGYKIVVHARGDDTVLNQRPELCPRFKAAVDSTPVFPLVETQMKVLLVHDDGLALTSVLKGYLSDPHHLSIATAVPKAQIVKACPDATKRIKKLELQGVKFHFEADVASLSEYGQFDRVIWNFVESATSSTLGPFFASVGTALAPNGQVHLTTKTPGVVAVAAAHGLVHVGSLVFDRSFCPSYKVPYSDCDTFVFEAKATGTASTAAFPDTVPVTATLVDAIVSTCLAKSNHDTTKLTKAAMKKARLALLQKKKQTVDVPYEKEYFDLMNLKPKGKKHKVKRKQEYEANQEGKERPSKRVLPHRMENGKRKKGW</sequence>
<organism evidence="3">
    <name type="scientific">Aphanomyces invadans</name>
    <dbReference type="NCBI Taxonomy" id="157072"/>
    <lineage>
        <taxon>Eukaryota</taxon>
        <taxon>Sar</taxon>
        <taxon>Stramenopiles</taxon>
        <taxon>Oomycota</taxon>
        <taxon>Saprolegniomycetes</taxon>
        <taxon>Saprolegniales</taxon>
        <taxon>Verrucalvaceae</taxon>
        <taxon>Aphanomyces</taxon>
    </lineage>
</organism>
<evidence type="ECO:0000313" key="3">
    <source>
        <dbReference type="EMBL" id="ETW01070.1"/>
    </source>
</evidence>
<dbReference type="GeneID" id="20083746"/>
<dbReference type="VEuPathDB" id="FungiDB:H310_06696"/>
<feature type="compositionally biased region" description="Basic and acidic residues" evidence="1">
    <location>
        <begin position="310"/>
        <end position="335"/>
    </location>
</feature>
<dbReference type="OrthoDB" id="75282at2759"/>
<reference evidence="3" key="1">
    <citation type="submission" date="2013-12" db="EMBL/GenBank/DDBJ databases">
        <title>The Genome Sequence of Aphanomyces invadans NJM9701.</title>
        <authorList>
            <consortium name="The Broad Institute Genomics Platform"/>
            <person name="Russ C."/>
            <person name="Tyler B."/>
            <person name="van West P."/>
            <person name="Dieguez-Uribeondo J."/>
            <person name="Young S.K."/>
            <person name="Zeng Q."/>
            <person name="Gargeya S."/>
            <person name="Fitzgerald M."/>
            <person name="Abouelleil A."/>
            <person name="Alvarado L."/>
            <person name="Chapman S.B."/>
            <person name="Gainer-Dewar J."/>
            <person name="Goldberg J."/>
            <person name="Griggs A."/>
            <person name="Gujja S."/>
            <person name="Hansen M."/>
            <person name="Howarth C."/>
            <person name="Imamovic A."/>
            <person name="Ireland A."/>
            <person name="Larimer J."/>
            <person name="McCowan C."/>
            <person name="Murphy C."/>
            <person name="Pearson M."/>
            <person name="Poon T.W."/>
            <person name="Priest M."/>
            <person name="Roberts A."/>
            <person name="Saif S."/>
            <person name="Shea T."/>
            <person name="Sykes S."/>
            <person name="Wortman J."/>
            <person name="Nusbaum C."/>
            <person name="Birren B."/>
        </authorList>
    </citation>
    <scope>NUCLEOTIDE SEQUENCE [LARGE SCALE GENOMIC DNA]</scope>
    <source>
        <strain evidence="3">NJM9701</strain>
    </source>
</reference>
<accession>A0A024U4B2</accession>
<protein>
    <recommendedName>
        <fullName evidence="2">25S rRNA (uridine-N(3))-methyltransferase BMT5-like domain-containing protein</fullName>
    </recommendedName>
</protein>
<dbReference type="GO" id="GO:0070042">
    <property type="term" value="F:rRNA (uridine-N3-)-methyltransferase activity"/>
    <property type="evidence" value="ECO:0007669"/>
    <property type="project" value="InterPro"/>
</dbReference>
<name>A0A024U4B2_9STRA</name>
<dbReference type="EMBL" id="KI913963">
    <property type="protein sequence ID" value="ETW01070.1"/>
    <property type="molecule type" value="Genomic_DNA"/>
</dbReference>
<dbReference type="GO" id="GO:0070475">
    <property type="term" value="P:rRNA base methylation"/>
    <property type="evidence" value="ECO:0007669"/>
    <property type="project" value="InterPro"/>
</dbReference>
<dbReference type="STRING" id="157072.A0A024U4B2"/>